<keyword evidence="2" id="KW-1185">Reference proteome</keyword>
<sequence length="99" mass="11099">VIAHFGNVIKLRDWRISNNIDEDIVENFCPPNINNFLGKRLSTRIVLGIGAHYQELKILLSCPTLLFGELVSDNMTPLAYVGIVDDDELITIRSNESVS</sequence>
<dbReference type="Proteomes" id="UP000789508">
    <property type="component" value="Unassembled WGS sequence"/>
</dbReference>
<evidence type="ECO:0000313" key="2">
    <source>
        <dbReference type="Proteomes" id="UP000789508"/>
    </source>
</evidence>
<accession>A0A9N9DYQ8</accession>
<evidence type="ECO:0000313" key="1">
    <source>
        <dbReference type="EMBL" id="CAG8655982.1"/>
    </source>
</evidence>
<reference evidence="1" key="1">
    <citation type="submission" date="2021-06" db="EMBL/GenBank/DDBJ databases">
        <authorList>
            <person name="Kallberg Y."/>
            <person name="Tangrot J."/>
            <person name="Rosling A."/>
        </authorList>
    </citation>
    <scope>NUCLEOTIDE SEQUENCE</scope>
    <source>
        <strain evidence="1">FL130A</strain>
    </source>
</reference>
<gene>
    <name evidence="1" type="ORF">ALEPTO_LOCUS10171</name>
</gene>
<feature type="non-terminal residue" evidence="1">
    <location>
        <position position="1"/>
    </location>
</feature>
<organism evidence="1 2">
    <name type="scientific">Ambispora leptoticha</name>
    <dbReference type="NCBI Taxonomy" id="144679"/>
    <lineage>
        <taxon>Eukaryota</taxon>
        <taxon>Fungi</taxon>
        <taxon>Fungi incertae sedis</taxon>
        <taxon>Mucoromycota</taxon>
        <taxon>Glomeromycotina</taxon>
        <taxon>Glomeromycetes</taxon>
        <taxon>Archaeosporales</taxon>
        <taxon>Ambisporaceae</taxon>
        <taxon>Ambispora</taxon>
    </lineage>
</organism>
<dbReference type="EMBL" id="CAJVPS010010156">
    <property type="protein sequence ID" value="CAG8655982.1"/>
    <property type="molecule type" value="Genomic_DNA"/>
</dbReference>
<name>A0A9N9DYQ8_9GLOM</name>
<protein>
    <submittedName>
        <fullName evidence="1">6760_t:CDS:1</fullName>
    </submittedName>
</protein>
<comment type="caution">
    <text evidence="1">The sequence shown here is derived from an EMBL/GenBank/DDBJ whole genome shotgun (WGS) entry which is preliminary data.</text>
</comment>
<dbReference type="AlphaFoldDB" id="A0A9N9DYQ8"/>
<proteinExistence type="predicted"/>